<reference evidence="1" key="1">
    <citation type="submission" date="2020-10" db="EMBL/GenBank/DDBJ databases">
        <authorList>
            <person name="Gilroy R."/>
        </authorList>
    </citation>
    <scope>NUCLEOTIDE SEQUENCE</scope>
    <source>
        <strain evidence="1">CHK176-6737</strain>
    </source>
</reference>
<sequence>MAVIGLSMPICSDYSFDPESKKVTYSNPVTVGKAVQFSASITNSENQYLYADNGIAETAKGSFQSGELTLGTDRLSQEASQKFLGVRVRKINVPGISEPVTELVSTDGDTPPTLGHGIIEMLQEDDEIKYRAIWLTKVSFNIPEESATTKGETVEFQTPSITGTIMRSDEADENGRHPWKYEATFTKESDALTYLKAHGGSGEITEVDEESLFVKAANSESDNKETE</sequence>
<evidence type="ECO:0000313" key="2">
    <source>
        <dbReference type="Proteomes" id="UP000824125"/>
    </source>
</evidence>
<organism evidence="1 2">
    <name type="scientific">Candidatus Scybalenecus merdavium</name>
    <dbReference type="NCBI Taxonomy" id="2840939"/>
    <lineage>
        <taxon>Bacteria</taxon>
        <taxon>Bacillati</taxon>
        <taxon>Bacillota</taxon>
        <taxon>Clostridia</taxon>
        <taxon>Eubacteriales</taxon>
        <taxon>Oscillospiraceae</taxon>
        <taxon>Oscillospiraceae incertae sedis</taxon>
        <taxon>Candidatus Scybalenecus</taxon>
    </lineage>
</organism>
<dbReference type="Proteomes" id="UP000824125">
    <property type="component" value="Unassembled WGS sequence"/>
</dbReference>
<accession>A0A9D1MTW1</accession>
<name>A0A9D1MTW1_9FIRM</name>
<proteinExistence type="predicted"/>
<dbReference type="AlphaFoldDB" id="A0A9D1MTW1"/>
<reference evidence="1" key="2">
    <citation type="journal article" date="2021" name="PeerJ">
        <title>Extensive microbial diversity within the chicken gut microbiome revealed by metagenomics and culture.</title>
        <authorList>
            <person name="Gilroy R."/>
            <person name="Ravi A."/>
            <person name="Getino M."/>
            <person name="Pursley I."/>
            <person name="Horton D.L."/>
            <person name="Alikhan N.F."/>
            <person name="Baker D."/>
            <person name="Gharbi K."/>
            <person name="Hall N."/>
            <person name="Watson M."/>
            <person name="Adriaenssens E.M."/>
            <person name="Foster-Nyarko E."/>
            <person name="Jarju S."/>
            <person name="Secka A."/>
            <person name="Antonio M."/>
            <person name="Oren A."/>
            <person name="Chaudhuri R.R."/>
            <person name="La Ragione R."/>
            <person name="Hildebrand F."/>
            <person name="Pallen M.J."/>
        </authorList>
    </citation>
    <scope>NUCLEOTIDE SEQUENCE</scope>
    <source>
        <strain evidence="1">CHK176-6737</strain>
    </source>
</reference>
<evidence type="ECO:0000313" key="1">
    <source>
        <dbReference type="EMBL" id="HIU68805.1"/>
    </source>
</evidence>
<protein>
    <submittedName>
        <fullName evidence="1">Phage tail protein</fullName>
    </submittedName>
</protein>
<dbReference type="EMBL" id="DVNM01000013">
    <property type="protein sequence ID" value="HIU68805.1"/>
    <property type="molecule type" value="Genomic_DNA"/>
</dbReference>
<comment type="caution">
    <text evidence="1">The sequence shown here is derived from an EMBL/GenBank/DDBJ whole genome shotgun (WGS) entry which is preliminary data.</text>
</comment>
<gene>
    <name evidence="1" type="ORF">IAD23_02455</name>
</gene>